<protein>
    <recommendedName>
        <fullName evidence="1">Reverse transcriptase domain-containing protein</fullName>
    </recommendedName>
</protein>
<dbReference type="OrthoDB" id="5953030at2759"/>
<sequence length="338" mass="38384">ATNEWAYNIDSGNENAVMFLDLKKAFDTVDHEILLNKLNAYGIKGTAGNWLRSYLNERNQKCFVNGPLLFLIYINDLPNCLIHSRARMFADDTNLTYATNKLTLNQTKTEFMLIGSRQRINTFQSTPLLVINNVPVKQVSHTKSLGVHIDENLSWNVHIEKLSKKVASGIGALKRIRPYVPFTTMQLIYKCLVQPYFDYCSAVWDSCSSYLVNKLQKLQNRAARVLTSSSYDTNADYLFESLGWKNLVSQRRLTKAIMVYKSLNGLAPDYLSNITILNPSDRVAQLLFLLWNMGCALWNSFCPSGFILHSLSCSIVCTSSPGFGSNTRWLRSKMKDVK</sequence>
<dbReference type="Pfam" id="PF00078">
    <property type="entry name" value="RVT_1"/>
    <property type="match status" value="1"/>
</dbReference>
<evidence type="ECO:0000313" key="2">
    <source>
        <dbReference type="EMBL" id="CAB4040688.1"/>
    </source>
</evidence>
<dbReference type="InterPro" id="IPR000477">
    <property type="entry name" value="RT_dom"/>
</dbReference>
<evidence type="ECO:0000259" key="1">
    <source>
        <dbReference type="Pfam" id="PF00078"/>
    </source>
</evidence>
<feature type="non-terminal residue" evidence="2">
    <location>
        <position position="1"/>
    </location>
</feature>
<dbReference type="EMBL" id="CACRXK020027117">
    <property type="protein sequence ID" value="CAB4040688.1"/>
    <property type="molecule type" value="Genomic_DNA"/>
</dbReference>
<comment type="caution">
    <text evidence="2">The sequence shown here is derived from an EMBL/GenBank/DDBJ whole genome shotgun (WGS) entry which is preliminary data.</text>
</comment>
<feature type="domain" description="Reverse transcriptase" evidence="1">
    <location>
        <begin position="12"/>
        <end position="102"/>
    </location>
</feature>
<dbReference type="Proteomes" id="UP001152795">
    <property type="component" value="Unassembled WGS sequence"/>
</dbReference>
<proteinExistence type="predicted"/>
<name>A0A7D9K5P6_PARCT</name>
<dbReference type="AlphaFoldDB" id="A0A7D9K5P6"/>
<gene>
    <name evidence="2" type="ORF">PACLA_8A003187</name>
</gene>
<organism evidence="2 3">
    <name type="scientific">Paramuricea clavata</name>
    <name type="common">Red gorgonian</name>
    <name type="synonym">Violescent sea-whip</name>
    <dbReference type="NCBI Taxonomy" id="317549"/>
    <lineage>
        <taxon>Eukaryota</taxon>
        <taxon>Metazoa</taxon>
        <taxon>Cnidaria</taxon>
        <taxon>Anthozoa</taxon>
        <taxon>Octocorallia</taxon>
        <taxon>Malacalcyonacea</taxon>
        <taxon>Plexauridae</taxon>
        <taxon>Paramuricea</taxon>
    </lineage>
</organism>
<reference evidence="2" key="1">
    <citation type="submission" date="2020-04" db="EMBL/GenBank/DDBJ databases">
        <authorList>
            <person name="Alioto T."/>
            <person name="Alioto T."/>
            <person name="Gomez Garrido J."/>
        </authorList>
    </citation>
    <scope>NUCLEOTIDE SEQUENCE</scope>
    <source>
        <strain evidence="2">A484AB</strain>
    </source>
</reference>
<keyword evidence="3" id="KW-1185">Reference proteome</keyword>
<dbReference type="PANTHER" id="PTHR33332">
    <property type="entry name" value="REVERSE TRANSCRIPTASE DOMAIN-CONTAINING PROTEIN"/>
    <property type="match status" value="1"/>
</dbReference>
<evidence type="ECO:0000313" key="3">
    <source>
        <dbReference type="Proteomes" id="UP001152795"/>
    </source>
</evidence>
<accession>A0A7D9K5P6</accession>
<feature type="non-terminal residue" evidence="2">
    <location>
        <position position="338"/>
    </location>
</feature>